<dbReference type="AlphaFoldDB" id="A0A448XG06"/>
<evidence type="ECO:0000256" key="1">
    <source>
        <dbReference type="SAM" id="MobiDB-lite"/>
    </source>
</evidence>
<name>A0A448XG06_9PLAT</name>
<protein>
    <submittedName>
        <fullName evidence="2">Uncharacterized protein</fullName>
    </submittedName>
</protein>
<reference evidence="2" key="1">
    <citation type="submission" date="2018-11" db="EMBL/GenBank/DDBJ databases">
        <authorList>
            <consortium name="Pathogen Informatics"/>
        </authorList>
    </citation>
    <scope>NUCLEOTIDE SEQUENCE</scope>
</reference>
<keyword evidence="3" id="KW-1185">Reference proteome</keyword>
<accession>A0A448XG06</accession>
<dbReference type="EMBL" id="CAAALY010250539">
    <property type="protein sequence ID" value="VEL35740.1"/>
    <property type="molecule type" value="Genomic_DNA"/>
</dbReference>
<evidence type="ECO:0000313" key="2">
    <source>
        <dbReference type="EMBL" id="VEL35740.1"/>
    </source>
</evidence>
<feature type="region of interest" description="Disordered" evidence="1">
    <location>
        <begin position="177"/>
        <end position="202"/>
    </location>
</feature>
<sequence length="328" mass="34738">MKGHKSFIIHSIQSPFPGDVAGLVPERRRIPNAHHREAIVERGPASPLCSSALSDSPLVESLAQRPLYGLTDLAIPALASETQASEKVSHVLVTGLPTDSSHSSSSSSSSSSLSSSCSAISTYYSPPCQQHAFSEHPSAPNSSNLLPIEIVTTSALASSGLLPSISKSALSFSSSAMSASPFPQPSSPRLFSDSNQRHLENNRPLFSPQLTSQNLFIQPPVLLFEQARTKIDAPSLASSALPQPPLPPPQTISIPPSPLLPLLQQAQVHRFLDPHPIELSLNSAQTVRHLGLPNSHEPSASAACFQTCLGNSGRQARHSAMDCIAPCQ</sequence>
<proteinExistence type="predicted"/>
<comment type="caution">
    <text evidence="2">The sequence shown here is derived from an EMBL/GenBank/DDBJ whole genome shotgun (WGS) entry which is preliminary data.</text>
</comment>
<evidence type="ECO:0000313" key="3">
    <source>
        <dbReference type="Proteomes" id="UP000784294"/>
    </source>
</evidence>
<gene>
    <name evidence="2" type="ORF">PXEA_LOCUS29180</name>
</gene>
<organism evidence="2 3">
    <name type="scientific">Protopolystoma xenopodis</name>
    <dbReference type="NCBI Taxonomy" id="117903"/>
    <lineage>
        <taxon>Eukaryota</taxon>
        <taxon>Metazoa</taxon>
        <taxon>Spiralia</taxon>
        <taxon>Lophotrochozoa</taxon>
        <taxon>Platyhelminthes</taxon>
        <taxon>Monogenea</taxon>
        <taxon>Polyopisthocotylea</taxon>
        <taxon>Polystomatidea</taxon>
        <taxon>Polystomatidae</taxon>
        <taxon>Protopolystoma</taxon>
    </lineage>
</organism>
<dbReference type="Proteomes" id="UP000784294">
    <property type="component" value="Unassembled WGS sequence"/>
</dbReference>